<dbReference type="PRINTS" id="PR00991">
    <property type="entry name" value="6PFRUCTKNASE"/>
</dbReference>
<feature type="active site" description="Tele-phosphohistidine intermediate" evidence="3">
    <location>
        <position position="8"/>
    </location>
</feature>
<feature type="active site" description="Proton donor/acceptor" evidence="3">
    <location>
        <position position="80"/>
    </location>
</feature>
<dbReference type="PANTHER" id="PTHR48100">
    <property type="entry name" value="BROAD-SPECIFICITY PHOSPHATASE YOR283W-RELATED"/>
    <property type="match status" value="1"/>
</dbReference>
<sequence length="194" mass="21778">MQLYVVRHGETQANAQGRYQGSLDAELNENGVMQAQGLREKLPVHIDSVVVSPLRRAQQTAQIIFADSLLTARTLDAFRERSVGVFEGLTQHEARERYPDLWAQNITRRWALAPTDGESIAQLFERVRAGLNELLAANAHQVVVLVAHGFVAKALRALVRQDLSDFFDWQLRNGEVLSLQIDAKVIELNGIDMH</sequence>
<dbReference type="CDD" id="cd07067">
    <property type="entry name" value="HP_PGM_like"/>
    <property type="match status" value="1"/>
</dbReference>
<proteinExistence type="predicted"/>
<dbReference type="EMBL" id="MOBO01000004">
    <property type="protein sequence ID" value="RON40912.1"/>
    <property type="molecule type" value="Genomic_DNA"/>
</dbReference>
<evidence type="ECO:0000256" key="1">
    <source>
        <dbReference type="ARBA" id="ARBA00023152"/>
    </source>
</evidence>
<dbReference type="PIRSF" id="PIRSF000709">
    <property type="entry name" value="6PFK_2-Ptase"/>
    <property type="match status" value="1"/>
</dbReference>
<organism evidence="5 6">
    <name type="scientific">Pseudomonas brassicacearum</name>
    <dbReference type="NCBI Taxonomy" id="930166"/>
    <lineage>
        <taxon>Bacteria</taxon>
        <taxon>Pseudomonadati</taxon>
        <taxon>Pseudomonadota</taxon>
        <taxon>Gammaproteobacteria</taxon>
        <taxon>Pseudomonadales</taxon>
        <taxon>Pseudomonadaceae</taxon>
        <taxon>Pseudomonas</taxon>
    </lineage>
</organism>
<dbReference type="SUPFAM" id="SSF53254">
    <property type="entry name" value="Phosphoglycerate mutase-like"/>
    <property type="match status" value="1"/>
</dbReference>
<dbReference type="GO" id="GO:0016791">
    <property type="term" value="F:phosphatase activity"/>
    <property type="evidence" value="ECO:0007669"/>
    <property type="project" value="TreeGrafter"/>
</dbReference>
<dbReference type="InterPro" id="IPR050275">
    <property type="entry name" value="PGM_Phosphatase"/>
</dbReference>
<evidence type="ECO:0000256" key="3">
    <source>
        <dbReference type="PIRSR" id="PIRSR613078-1"/>
    </source>
</evidence>
<reference evidence="5 6" key="1">
    <citation type="submission" date="2016-10" db="EMBL/GenBank/DDBJ databases">
        <title>Comparative genome analysis of multiple Pseudomonas spp. focuses on biocontrol and plant growth promoting traits.</title>
        <authorList>
            <person name="Tao X.-Y."/>
            <person name="Taylor C.G."/>
        </authorList>
    </citation>
    <scope>NUCLEOTIDE SEQUENCE [LARGE SCALE GENOMIC DNA]</scope>
    <source>
        <strain evidence="5 6">38D4</strain>
    </source>
</reference>
<feature type="binding site" evidence="4">
    <location>
        <position position="56"/>
    </location>
    <ligand>
        <name>substrate</name>
    </ligand>
</feature>
<dbReference type="InterPro" id="IPR029033">
    <property type="entry name" value="His_PPase_superfam"/>
</dbReference>
<gene>
    <name evidence="5" type="ORF">BK664_05225</name>
</gene>
<dbReference type="RefSeq" id="WP_123364853.1">
    <property type="nucleotide sequence ID" value="NZ_MOBO01000004.1"/>
</dbReference>
<feature type="binding site" evidence="4">
    <location>
        <begin position="7"/>
        <end position="14"/>
    </location>
    <ligand>
        <name>substrate</name>
    </ligand>
</feature>
<evidence type="ECO:0000256" key="4">
    <source>
        <dbReference type="PIRSR" id="PIRSR613078-2"/>
    </source>
</evidence>
<dbReference type="InterPro" id="IPR013078">
    <property type="entry name" value="His_Pase_superF_clade-1"/>
</dbReference>
<dbReference type="GO" id="GO:0005524">
    <property type="term" value="F:ATP binding"/>
    <property type="evidence" value="ECO:0007669"/>
    <property type="project" value="InterPro"/>
</dbReference>
<dbReference type="Gene3D" id="3.40.50.1240">
    <property type="entry name" value="Phosphoglycerate mutase-like"/>
    <property type="match status" value="1"/>
</dbReference>
<dbReference type="InterPro" id="IPR003094">
    <property type="entry name" value="6Pfruct_kin"/>
</dbReference>
<protein>
    <submittedName>
        <fullName evidence="5">Histidine phosphatase</fullName>
    </submittedName>
</protein>
<dbReference type="PROSITE" id="PS00175">
    <property type="entry name" value="PG_MUTASE"/>
    <property type="match status" value="1"/>
</dbReference>
<keyword evidence="1" id="KW-0324">Glycolysis</keyword>
<dbReference type="GO" id="GO:0006003">
    <property type="term" value="P:fructose 2,6-bisphosphate metabolic process"/>
    <property type="evidence" value="ECO:0007669"/>
    <property type="project" value="InterPro"/>
</dbReference>
<name>A0A423JT95_9PSED</name>
<dbReference type="PANTHER" id="PTHR48100:SF1">
    <property type="entry name" value="HISTIDINE PHOSPHATASE FAMILY PROTEIN-RELATED"/>
    <property type="match status" value="1"/>
</dbReference>
<dbReference type="AlphaFoldDB" id="A0A423JT95"/>
<dbReference type="Pfam" id="PF00300">
    <property type="entry name" value="His_Phos_1"/>
    <property type="match status" value="1"/>
</dbReference>
<dbReference type="Proteomes" id="UP000286351">
    <property type="component" value="Unassembled WGS sequence"/>
</dbReference>
<evidence type="ECO:0000313" key="5">
    <source>
        <dbReference type="EMBL" id="RON40912.1"/>
    </source>
</evidence>
<evidence type="ECO:0000313" key="6">
    <source>
        <dbReference type="Proteomes" id="UP000286351"/>
    </source>
</evidence>
<comment type="caution">
    <text evidence="5">The sequence shown here is derived from an EMBL/GenBank/DDBJ whole genome shotgun (WGS) entry which is preliminary data.</text>
</comment>
<dbReference type="InterPro" id="IPR001345">
    <property type="entry name" value="PG/BPGM_mutase_AS"/>
</dbReference>
<dbReference type="GO" id="GO:0005737">
    <property type="term" value="C:cytoplasm"/>
    <property type="evidence" value="ECO:0007669"/>
    <property type="project" value="TreeGrafter"/>
</dbReference>
<dbReference type="SMART" id="SM00855">
    <property type="entry name" value="PGAM"/>
    <property type="match status" value="1"/>
</dbReference>
<evidence type="ECO:0000256" key="2">
    <source>
        <dbReference type="ARBA" id="ARBA00023235"/>
    </source>
</evidence>
<keyword evidence="2" id="KW-0413">Isomerase</keyword>
<accession>A0A423JT95</accession>